<keyword evidence="4" id="KW-0804">Transcription</keyword>
<comment type="similarity">
    <text evidence="1">Belongs to the LysR transcriptional regulatory family.</text>
</comment>
<comment type="caution">
    <text evidence="6">The sequence shown here is derived from an EMBL/GenBank/DDBJ whole genome shotgun (WGS) entry which is preliminary data.</text>
</comment>
<dbReference type="Pfam" id="PF03466">
    <property type="entry name" value="LysR_substrate"/>
    <property type="match status" value="1"/>
</dbReference>
<keyword evidence="7" id="KW-1185">Reference proteome</keyword>
<keyword evidence="2" id="KW-0805">Transcription regulation</keyword>
<dbReference type="EMBL" id="BAAAQN010000102">
    <property type="protein sequence ID" value="GAA2065316.1"/>
    <property type="molecule type" value="Genomic_DNA"/>
</dbReference>
<evidence type="ECO:0000256" key="1">
    <source>
        <dbReference type="ARBA" id="ARBA00009437"/>
    </source>
</evidence>
<keyword evidence="3" id="KW-0238">DNA-binding</keyword>
<proteinExistence type="inferred from homology"/>
<reference evidence="6 7" key="1">
    <citation type="journal article" date="2019" name="Int. J. Syst. Evol. Microbiol.">
        <title>The Global Catalogue of Microorganisms (GCM) 10K type strain sequencing project: providing services to taxonomists for standard genome sequencing and annotation.</title>
        <authorList>
            <consortium name="The Broad Institute Genomics Platform"/>
            <consortium name="The Broad Institute Genome Sequencing Center for Infectious Disease"/>
            <person name="Wu L."/>
            <person name="Ma J."/>
        </authorList>
    </citation>
    <scope>NUCLEOTIDE SEQUENCE [LARGE SCALE GENOMIC DNA]</scope>
    <source>
        <strain evidence="6 7">JCM 16014</strain>
    </source>
</reference>
<protein>
    <submittedName>
        <fullName evidence="6">LysR family transcriptional regulator</fullName>
    </submittedName>
</protein>
<evidence type="ECO:0000313" key="6">
    <source>
        <dbReference type="EMBL" id="GAA2065316.1"/>
    </source>
</evidence>
<dbReference type="SUPFAM" id="SSF46785">
    <property type="entry name" value="Winged helix' DNA-binding domain"/>
    <property type="match status" value="1"/>
</dbReference>
<dbReference type="InterPro" id="IPR000847">
    <property type="entry name" value="LysR_HTH_N"/>
</dbReference>
<gene>
    <name evidence="6" type="ORF">GCM10009839_91150</name>
</gene>
<evidence type="ECO:0000313" key="7">
    <source>
        <dbReference type="Proteomes" id="UP001500751"/>
    </source>
</evidence>
<dbReference type="PROSITE" id="PS50931">
    <property type="entry name" value="HTH_LYSR"/>
    <property type="match status" value="1"/>
</dbReference>
<dbReference type="CDD" id="cd08423">
    <property type="entry name" value="PBP2_LTTR_like_6"/>
    <property type="match status" value="1"/>
</dbReference>
<dbReference type="Gene3D" id="1.10.10.10">
    <property type="entry name" value="Winged helix-like DNA-binding domain superfamily/Winged helix DNA-binding domain"/>
    <property type="match status" value="1"/>
</dbReference>
<accession>A0ABN2VLU5</accession>
<organism evidence="6 7">
    <name type="scientific">Catenulispora yoronensis</name>
    <dbReference type="NCBI Taxonomy" id="450799"/>
    <lineage>
        <taxon>Bacteria</taxon>
        <taxon>Bacillati</taxon>
        <taxon>Actinomycetota</taxon>
        <taxon>Actinomycetes</taxon>
        <taxon>Catenulisporales</taxon>
        <taxon>Catenulisporaceae</taxon>
        <taxon>Catenulispora</taxon>
    </lineage>
</organism>
<dbReference type="PANTHER" id="PTHR30346">
    <property type="entry name" value="TRANSCRIPTIONAL DUAL REGULATOR HCAR-RELATED"/>
    <property type="match status" value="1"/>
</dbReference>
<evidence type="ECO:0000256" key="3">
    <source>
        <dbReference type="ARBA" id="ARBA00023125"/>
    </source>
</evidence>
<dbReference type="Gene3D" id="3.40.190.10">
    <property type="entry name" value="Periplasmic binding protein-like II"/>
    <property type="match status" value="2"/>
</dbReference>
<dbReference type="InterPro" id="IPR036388">
    <property type="entry name" value="WH-like_DNA-bd_sf"/>
</dbReference>
<evidence type="ECO:0000259" key="5">
    <source>
        <dbReference type="PROSITE" id="PS50931"/>
    </source>
</evidence>
<dbReference type="Pfam" id="PF00126">
    <property type="entry name" value="HTH_1"/>
    <property type="match status" value="1"/>
</dbReference>
<sequence>MRVFEAFIDAGYDSRMIDLSRLRVLVAVAQEGSVTAAAEALHYAQPSVSHQLAKLEAEVGVPLLQRMGRGIRLTEAGRLLVNRAESILAQVESVHAELDELAGLRSGRARLAAFPSALATLVPPAAARISAKHPGIELTLVEAEPPDALSALRNNEADVALIFEHGHPSQRDRRDTTMTPLLEEPLYVVTPAERSWDGPRAELATYAESRWIAGCERCREHLVAACGHAGFAPVVEFETDDYVAVQALVAAGLGVSLLPGLTLLANRHPGVRLDRVAGMRRRVMAATHGKPPASQPAQLLLDALAATIAEPDWPS</sequence>
<evidence type="ECO:0000256" key="2">
    <source>
        <dbReference type="ARBA" id="ARBA00023015"/>
    </source>
</evidence>
<dbReference type="InterPro" id="IPR036390">
    <property type="entry name" value="WH_DNA-bd_sf"/>
</dbReference>
<feature type="domain" description="HTH lysR-type" evidence="5">
    <location>
        <begin position="17"/>
        <end position="74"/>
    </location>
</feature>
<dbReference type="PRINTS" id="PR00039">
    <property type="entry name" value="HTHLYSR"/>
</dbReference>
<name>A0ABN2VLU5_9ACTN</name>
<dbReference type="SUPFAM" id="SSF53850">
    <property type="entry name" value="Periplasmic binding protein-like II"/>
    <property type="match status" value="1"/>
</dbReference>
<evidence type="ECO:0000256" key="4">
    <source>
        <dbReference type="ARBA" id="ARBA00023163"/>
    </source>
</evidence>
<dbReference type="PANTHER" id="PTHR30346:SF29">
    <property type="entry name" value="LYSR SUBSTRATE-BINDING"/>
    <property type="match status" value="1"/>
</dbReference>
<dbReference type="Proteomes" id="UP001500751">
    <property type="component" value="Unassembled WGS sequence"/>
</dbReference>
<dbReference type="InterPro" id="IPR005119">
    <property type="entry name" value="LysR_subst-bd"/>
</dbReference>